<name>G2XTS4_BOTF4</name>
<feature type="compositionally biased region" description="Basic and acidic residues" evidence="1">
    <location>
        <begin position="1"/>
        <end position="16"/>
    </location>
</feature>
<dbReference type="Proteomes" id="UP000008177">
    <property type="component" value="Unplaced contigs"/>
</dbReference>
<evidence type="ECO:0000256" key="1">
    <source>
        <dbReference type="SAM" id="MobiDB-lite"/>
    </source>
</evidence>
<evidence type="ECO:0000313" key="2">
    <source>
        <dbReference type="EMBL" id="CCD43894.1"/>
    </source>
</evidence>
<dbReference type="EMBL" id="FQ790267">
    <property type="protein sequence ID" value="CCD43894.1"/>
    <property type="molecule type" value="Genomic_DNA"/>
</dbReference>
<organism evidence="2 3">
    <name type="scientific">Botryotinia fuckeliana (strain T4)</name>
    <name type="common">Noble rot fungus</name>
    <name type="synonym">Botrytis cinerea</name>
    <dbReference type="NCBI Taxonomy" id="999810"/>
    <lineage>
        <taxon>Eukaryota</taxon>
        <taxon>Fungi</taxon>
        <taxon>Dikarya</taxon>
        <taxon>Ascomycota</taxon>
        <taxon>Pezizomycotina</taxon>
        <taxon>Leotiomycetes</taxon>
        <taxon>Helotiales</taxon>
        <taxon>Sclerotiniaceae</taxon>
        <taxon>Botrytis</taxon>
    </lineage>
</organism>
<gene>
    <name evidence="2" type="ORF">BofuT4_uP061040.1</name>
</gene>
<reference evidence="3" key="1">
    <citation type="journal article" date="2011" name="PLoS Genet.">
        <title>Genomic analysis of the necrotrophic fungal pathogens Sclerotinia sclerotiorum and Botrytis cinerea.</title>
        <authorList>
            <person name="Amselem J."/>
            <person name="Cuomo C.A."/>
            <person name="van Kan J.A."/>
            <person name="Viaud M."/>
            <person name="Benito E.P."/>
            <person name="Couloux A."/>
            <person name="Coutinho P.M."/>
            <person name="de Vries R.P."/>
            <person name="Dyer P.S."/>
            <person name="Fillinger S."/>
            <person name="Fournier E."/>
            <person name="Gout L."/>
            <person name="Hahn M."/>
            <person name="Kohn L."/>
            <person name="Lapalu N."/>
            <person name="Plummer K.M."/>
            <person name="Pradier J.M."/>
            <person name="Quevillon E."/>
            <person name="Sharon A."/>
            <person name="Simon A."/>
            <person name="ten Have A."/>
            <person name="Tudzynski B."/>
            <person name="Tudzynski P."/>
            <person name="Wincker P."/>
            <person name="Andrew M."/>
            <person name="Anthouard V."/>
            <person name="Beever R.E."/>
            <person name="Beffa R."/>
            <person name="Benoit I."/>
            <person name="Bouzid O."/>
            <person name="Brault B."/>
            <person name="Chen Z."/>
            <person name="Choquer M."/>
            <person name="Collemare J."/>
            <person name="Cotton P."/>
            <person name="Danchin E.G."/>
            <person name="Da Silva C."/>
            <person name="Gautier A."/>
            <person name="Giraud C."/>
            <person name="Giraud T."/>
            <person name="Gonzalez C."/>
            <person name="Grossetete S."/>
            <person name="Guldener U."/>
            <person name="Henrissat B."/>
            <person name="Howlett B.J."/>
            <person name="Kodira C."/>
            <person name="Kretschmer M."/>
            <person name="Lappartient A."/>
            <person name="Leroch M."/>
            <person name="Levis C."/>
            <person name="Mauceli E."/>
            <person name="Neuveglise C."/>
            <person name="Oeser B."/>
            <person name="Pearson M."/>
            <person name="Poulain J."/>
            <person name="Poussereau N."/>
            <person name="Quesneville H."/>
            <person name="Rascle C."/>
            <person name="Schumacher J."/>
            <person name="Segurens B."/>
            <person name="Sexton A."/>
            <person name="Silva E."/>
            <person name="Sirven C."/>
            <person name="Soanes D.M."/>
            <person name="Talbot N.J."/>
            <person name="Templeton M."/>
            <person name="Yandava C."/>
            <person name="Yarden O."/>
            <person name="Zeng Q."/>
            <person name="Rollins J.A."/>
            <person name="Lebrun M.H."/>
            <person name="Dickman M."/>
        </authorList>
    </citation>
    <scope>NUCLEOTIDE SEQUENCE [LARGE SCALE GENOMIC DNA]</scope>
    <source>
        <strain evidence="3">T4</strain>
    </source>
</reference>
<dbReference type="HOGENOM" id="CLU_2621732_0_0_1"/>
<dbReference type="AlphaFoldDB" id="G2XTS4"/>
<feature type="region of interest" description="Disordered" evidence="1">
    <location>
        <begin position="1"/>
        <end position="22"/>
    </location>
</feature>
<accession>G2XTS4</accession>
<sequence length="78" mass="9035">MEQRQAFHEWKTDPQDTKQFFPPGYETQPSTTKLLILHKLITLVKKEGLLDNAKAAPDRGVIRIYETQKLGEKIIKVD</sequence>
<protein>
    <submittedName>
        <fullName evidence="2">Uncharacterized protein</fullName>
    </submittedName>
</protein>
<proteinExistence type="predicted"/>
<evidence type="ECO:0000313" key="3">
    <source>
        <dbReference type="Proteomes" id="UP000008177"/>
    </source>
</evidence>
<dbReference type="InParanoid" id="G2XTS4"/>